<accession>A0A0C3RZ83</accession>
<dbReference type="Pfam" id="PF00722">
    <property type="entry name" value="Glyco_hydro_16"/>
    <property type="match status" value="1"/>
</dbReference>
<dbReference type="Gene3D" id="2.60.120.200">
    <property type="match status" value="1"/>
</dbReference>
<sequence length="390" mass="43347">MLTGEIAKPWVGERDVYARVAYFLTYLVAFLGIAGSVLRCYFAWKDVPRVGNLCLIMEDNFDTFDTAYTWTHEVDMSGFGNGEFEMATGSSNNSFVEDGKLYIVPTLTSDVIGSAAVFDGYTYNITGCTNANVSACGAVSNKTAGTVIPPVMSARITTKNSHSIQYGKIEIVARVPEGDWLWPALWMLPVDDAYGAWPASGEIDIMESRGNSPEYKAQGLDVVRGSLNWGPFTWLNGVAKTYGWWSQRRSTYHSGFHTYALEWTDRFLRIYVDSRLHHMLDVSFDEPFFARGDFPPFVANGSTTIATPNPWANASNAAPFDRPFYLIMNVAVGGTNGWFPDGVGDKPWIDASDTAMLDFAKAQAQWYATWPADPKERALVVDSVKMWQKC</sequence>
<evidence type="ECO:0000259" key="3">
    <source>
        <dbReference type="PROSITE" id="PS51762"/>
    </source>
</evidence>
<name>A0A0C3RZ83_PHLG1</name>
<dbReference type="STRING" id="745531.A0A0C3RZ83"/>
<dbReference type="EMBL" id="KN840745">
    <property type="protein sequence ID" value="KIP01697.1"/>
    <property type="molecule type" value="Genomic_DNA"/>
</dbReference>
<feature type="domain" description="GH16" evidence="3">
    <location>
        <begin position="40"/>
        <end position="390"/>
    </location>
</feature>
<keyword evidence="2" id="KW-0812">Transmembrane</keyword>
<gene>
    <name evidence="4" type="ORF">PHLGIDRAFT_80240</name>
</gene>
<proteinExistence type="inferred from homology"/>
<keyword evidence="2" id="KW-1133">Transmembrane helix</keyword>
<evidence type="ECO:0000313" key="5">
    <source>
        <dbReference type="Proteomes" id="UP000053257"/>
    </source>
</evidence>
<dbReference type="InterPro" id="IPR000757">
    <property type="entry name" value="Beta-glucanase-like"/>
</dbReference>
<dbReference type="PROSITE" id="PS51762">
    <property type="entry name" value="GH16_2"/>
    <property type="match status" value="1"/>
</dbReference>
<organism evidence="4 5">
    <name type="scientific">Phlebiopsis gigantea (strain 11061_1 CR5-6)</name>
    <name type="common">White-rot fungus</name>
    <name type="synonym">Peniophora gigantea</name>
    <dbReference type="NCBI Taxonomy" id="745531"/>
    <lineage>
        <taxon>Eukaryota</taxon>
        <taxon>Fungi</taxon>
        <taxon>Dikarya</taxon>
        <taxon>Basidiomycota</taxon>
        <taxon>Agaricomycotina</taxon>
        <taxon>Agaricomycetes</taxon>
        <taxon>Polyporales</taxon>
        <taxon>Phanerochaetaceae</taxon>
        <taxon>Phlebiopsis</taxon>
    </lineage>
</organism>
<dbReference type="HOGENOM" id="CLU_019533_1_2_1"/>
<dbReference type="InterPro" id="IPR050546">
    <property type="entry name" value="Glycosyl_Hydrlase_16"/>
</dbReference>
<keyword evidence="5" id="KW-1185">Reference proteome</keyword>
<dbReference type="OrthoDB" id="4781at2759"/>
<reference evidence="4 5" key="1">
    <citation type="journal article" date="2014" name="PLoS Genet.">
        <title>Analysis of the Phlebiopsis gigantea genome, transcriptome and secretome provides insight into its pioneer colonization strategies of wood.</title>
        <authorList>
            <person name="Hori C."/>
            <person name="Ishida T."/>
            <person name="Igarashi K."/>
            <person name="Samejima M."/>
            <person name="Suzuki H."/>
            <person name="Master E."/>
            <person name="Ferreira P."/>
            <person name="Ruiz-Duenas F.J."/>
            <person name="Held B."/>
            <person name="Canessa P."/>
            <person name="Larrondo L.F."/>
            <person name="Schmoll M."/>
            <person name="Druzhinina I.S."/>
            <person name="Kubicek C.P."/>
            <person name="Gaskell J.A."/>
            <person name="Kersten P."/>
            <person name="St John F."/>
            <person name="Glasner J."/>
            <person name="Sabat G."/>
            <person name="Splinter BonDurant S."/>
            <person name="Syed K."/>
            <person name="Yadav J."/>
            <person name="Mgbeahuruike A.C."/>
            <person name="Kovalchuk A."/>
            <person name="Asiegbu F.O."/>
            <person name="Lackner G."/>
            <person name="Hoffmeister D."/>
            <person name="Rencoret J."/>
            <person name="Gutierrez A."/>
            <person name="Sun H."/>
            <person name="Lindquist E."/>
            <person name="Barry K."/>
            <person name="Riley R."/>
            <person name="Grigoriev I.V."/>
            <person name="Henrissat B."/>
            <person name="Kues U."/>
            <person name="Berka R.M."/>
            <person name="Martinez A.T."/>
            <person name="Covert S.F."/>
            <person name="Blanchette R.A."/>
            <person name="Cullen D."/>
        </authorList>
    </citation>
    <scope>NUCLEOTIDE SEQUENCE [LARGE SCALE GENOMIC DNA]</scope>
    <source>
        <strain evidence="4 5">11061_1 CR5-6</strain>
    </source>
</reference>
<dbReference type="SUPFAM" id="SSF49899">
    <property type="entry name" value="Concanavalin A-like lectins/glucanases"/>
    <property type="match status" value="1"/>
</dbReference>
<evidence type="ECO:0000313" key="4">
    <source>
        <dbReference type="EMBL" id="KIP01697.1"/>
    </source>
</evidence>
<dbReference type="Proteomes" id="UP000053257">
    <property type="component" value="Unassembled WGS sequence"/>
</dbReference>
<evidence type="ECO:0000256" key="2">
    <source>
        <dbReference type="SAM" id="Phobius"/>
    </source>
</evidence>
<dbReference type="GO" id="GO:0004553">
    <property type="term" value="F:hydrolase activity, hydrolyzing O-glycosyl compounds"/>
    <property type="evidence" value="ECO:0007669"/>
    <property type="project" value="InterPro"/>
</dbReference>
<dbReference type="PANTHER" id="PTHR10963">
    <property type="entry name" value="GLYCOSYL HYDROLASE-RELATED"/>
    <property type="match status" value="1"/>
</dbReference>
<feature type="transmembrane region" description="Helical" evidence="2">
    <location>
        <begin position="20"/>
        <end position="42"/>
    </location>
</feature>
<protein>
    <submittedName>
        <fullName evidence="4">Glycoside hydrolase family 16 protein</fullName>
    </submittedName>
</protein>
<dbReference type="GO" id="GO:0005975">
    <property type="term" value="P:carbohydrate metabolic process"/>
    <property type="evidence" value="ECO:0007669"/>
    <property type="project" value="InterPro"/>
</dbReference>
<dbReference type="PANTHER" id="PTHR10963:SF55">
    <property type="entry name" value="GLYCOSIDE HYDROLASE FAMILY 16 PROTEIN"/>
    <property type="match status" value="1"/>
</dbReference>
<keyword evidence="4" id="KW-0378">Hydrolase</keyword>
<keyword evidence="2" id="KW-0472">Membrane</keyword>
<dbReference type="InterPro" id="IPR013320">
    <property type="entry name" value="ConA-like_dom_sf"/>
</dbReference>
<evidence type="ECO:0000256" key="1">
    <source>
        <dbReference type="ARBA" id="ARBA00006865"/>
    </source>
</evidence>
<dbReference type="AlphaFoldDB" id="A0A0C3RZ83"/>
<comment type="similarity">
    <text evidence="1">Belongs to the glycosyl hydrolase 16 family.</text>
</comment>